<dbReference type="InterPro" id="IPR026983">
    <property type="entry name" value="DHC"/>
</dbReference>
<feature type="chain" id="PRO_5025585188" description="Dynein heavy chain hydrolytic ATP-binding dynein motor region domain-containing protein" evidence="2">
    <location>
        <begin position="31"/>
        <end position="369"/>
    </location>
</feature>
<comment type="similarity">
    <text evidence="1">Belongs to the dynein heavy chain family.</text>
</comment>
<evidence type="ECO:0000256" key="1">
    <source>
        <dbReference type="ARBA" id="ARBA00008887"/>
    </source>
</evidence>
<accession>A0A6A4GMN0</accession>
<feature type="signal peptide" evidence="2">
    <location>
        <begin position="1"/>
        <end position="30"/>
    </location>
</feature>
<evidence type="ECO:0000259" key="3">
    <source>
        <dbReference type="Pfam" id="PF12774"/>
    </source>
</evidence>
<dbReference type="PANTHER" id="PTHR46532">
    <property type="entry name" value="MALE FERTILITY FACTOR KL5"/>
    <property type="match status" value="1"/>
</dbReference>
<protein>
    <recommendedName>
        <fullName evidence="3">Dynein heavy chain hydrolytic ATP-binding dynein motor region domain-containing protein</fullName>
    </recommendedName>
</protein>
<dbReference type="InterPro" id="IPR035699">
    <property type="entry name" value="AAA_6"/>
</dbReference>
<organism evidence="4 5">
    <name type="scientific">Gymnopus androsaceus JB14</name>
    <dbReference type="NCBI Taxonomy" id="1447944"/>
    <lineage>
        <taxon>Eukaryota</taxon>
        <taxon>Fungi</taxon>
        <taxon>Dikarya</taxon>
        <taxon>Basidiomycota</taxon>
        <taxon>Agaricomycotina</taxon>
        <taxon>Agaricomycetes</taxon>
        <taxon>Agaricomycetidae</taxon>
        <taxon>Agaricales</taxon>
        <taxon>Marasmiineae</taxon>
        <taxon>Omphalotaceae</taxon>
        <taxon>Gymnopus</taxon>
    </lineage>
</organism>
<dbReference type="GO" id="GO:0051959">
    <property type="term" value="F:dynein light intermediate chain binding"/>
    <property type="evidence" value="ECO:0007669"/>
    <property type="project" value="InterPro"/>
</dbReference>
<keyword evidence="2" id="KW-0732">Signal</keyword>
<dbReference type="Gene3D" id="3.40.50.300">
    <property type="entry name" value="P-loop containing nucleotide triphosphate hydrolases"/>
    <property type="match status" value="1"/>
</dbReference>
<dbReference type="Pfam" id="PF12774">
    <property type="entry name" value="AAA_6"/>
    <property type="match status" value="1"/>
</dbReference>
<dbReference type="Proteomes" id="UP000799118">
    <property type="component" value="Unassembled WGS sequence"/>
</dbReference>
<dbReference type="InterPro" id="IPR027417">
    <property type="entry name" value="P-loop_NTPase"/>
</dbReference>
<dbReference type="PANTHER" id="PTHR46532:SF4">
    <property type="entry name" value="AAA+ ATPASE DOMAIN-CONTAINING PROTEIN"/>
    <property type="match status" value="1"/>
</dbReference>
<sequence length="369" mass="40911">MSPCQSPQDRHLVSLLLLFFLDYQHQTASSWSLDRLSFDSPSSLSNEDILVCGLDAPPRLPSPVHNSSPTLSATISPQKLSSQLTMEEFIAWMEKYAAQLVTLAVQVAWTASVEGALETAQAPQPALDTVNQALDLPADIVLQELHDVTRSLLQQRVVDKTGFTWLYQMRFYLDKSISSPLDCLAIRVADATFPYGWEYLGVLDRLFQTWLTDHVYLTLTQALDNQLGGAPFGPAGTGKTESVKGHGVQLGQFVLVFCCDENFDFKAMGHIFVERINSAVSQKVWTIQQGLATLVKNHNTEIELVGKNLKLNQNIGIFITINPTYTGCSQLPPNLTKLFRPIVMTRPDRELIAGFPHCRVFSGQLTAAT</sequence>
<feature type="domain" description="Dynein heavy chain hydrolytic ATP-binding dynein motor region" evidence="3">
    <location>
        <begin position="195"/>
        <end position="353"/>
    </location>
</feature>
<dbReference type="SUPFAM" id="SSF52540">
    <property type="entry name" value="P-loop containing nucleoside triphosphate hydrolases"/>
    <property type="match status" value="1"/>
</dbReference>
<evidence type="ECO:0000313" key="4">
    <source>
        <dbReference type="EMBL" id="KAE9386573.1"/>
    </source>
</evidence>
<gene>
    <name evidence="4" type="ORF">BT96DRAFT_1005958</name>
</gene>
<dbReference type="GO" id="GO:0005524">
    <property type="term" value="F:ATP binding"/>
    <property type="evidence" value="ECO:0007669"/>
    <property type="project" value="InterPro"/>
</dbReference>
<dbReference type="AlphaFoldDB" id="A0A6A4GMN0"/>
<dbReference type="GO" id="GO:0005858">
    <property type="term" value="C:axonemal dynein complex"/>
    <property type="evidence" value="ECO:0007669"/>
    <property type="project" value="TreeGrafter"/>
</dbReference>
<evidence type="ECO:0000256" key="2">
    <source>
        <dbReference type="SAM" id="SignalP"/>
    </source>
</evidence>
<dbReference type="GO" id="GO:0007018">
    <property type="term" value="P:microtubule-based movement"/>
    <property type="evidence" value="ECO:0007669"/>
    <property type="project" value="InterPro"/>
</dbReference>
<dbReference type="GO" id="GO:0045505">
    <property type="term" value="F:dynein intermediate chain binding"/>
    <property type="evidence" value="ECO:0007669"/>
    <property type="project" value="InterPro"/>
</dbReference>
<dbReference type="OrthoDB" id="3041614at2759"/>
<dbReference type="Gene3D" id="1.20.58.1120">
    <property type="match status" value="1"/>
</dbReference>
<reference evidence="4" key="1">
    <citation type="journal article" date="2019" name="Environ. Microbiol.">
        <title>Fungal ecological strategies reflected in gene transcription - a case study of two litter decomposers.</title>
        <authorList>
            <person name="Barbi F."/>
            <person name="Kohler A."/>
            <person name="Barry K."/>
            <person name="Baskaran P."/>
            <person name="Daum C."/>
            <person name="Fauchery L."/>
            <person name="Ihrmark K."/>
            <person name="Kuo A."/>
            <person name="LaButti K."/>
            <person name="Lipzen A."/>
            <person name="Morin E."/>
            <person name="Grigoriev I.V."/>
            <person name="Henrissat B."/>
            <person name="Lindahl B."/>
            <person name="Martin F."/>
        </authorList>
    </citation>
    <scope>NUCLEOTIDE SEQUENCE</scope>
    <source>
        <strain evidence="4">JB14</strain>
    </source>
</reference>
<evidence type="ECO:0000313" key="5">
    <source>
        <dbReference type="Proteomes" id="UP000799118"/>
    </source>
</evidence>
<proteinExistence type="inferred from homology"/>
<name>A0A6A4GMN0_9AGAR</name>
<keyword evidence="5" id="KW-1185">Reference proteome</keyword>
<dbReference type="EMBL" id="ML769867">
    <property type="protein sequence ID" value="KAE9386573.1"/>
    <property type="molecule type" value="Genomic_DNA"/>
</dbReference>